<dbReference type="RefSeq" id="WP_090328879.1">
    <property type="nucleotide sequence ID" value="NZ_FNSL01000001.1"/>
</dbReference>
<dbReference type="Pfam" id="PF10094">
    <property type="entry name" value="DUF2332"/>
    <property type="match status" value="1"/>
</dbReference>
<dbReference type="PIRSF" id="PIRSF012608">
    <property type="entry name" value="UCP012608"/>
    <property type="match status" value="1"/>
</dbReference>
<proteinExistence type="predicted"/>
<dbReference type="AlphaFoldDB" id="A0A1H4KHR5"/>
<gene>
    <name evidence="1" type="ORF">SAMN05216452_2261</name>
</gene>
<dbReference type="Proteomes" id="UP000199064">
    <property type="component" value="Unassembled WGS sequence"/>
</dbReference>
<evidence type="ECO:0000313" key="1">
    <source>
        <dbReference type="EMBL" id="SEB58027.1"/>
    </source>
</evidence>
<dbReference type="EMBL" id="FNSL01000001">
    <property type="protein sequence ID" value="SEB58027.1"/>
    <property type="molecule type" value="Genomic_DNA"/>
</dbReference>
<keyword evidence="2" id="KW-1185">Reference proteome</keyword>
<evidence type="ECO:0000313" key="2">
    <source>
        <dbReference type="Proteomes" id="UP000199064"/>
    </source>
</evidence>
<sequence>MTTHISAHFEKQALACDRMGSPFTAQLCRLLPDTLDRETATGARVLGWPGEAGEDALALRLCGGLHALVLAGEDAALAGVYPPNAASPEALRKAVSAAIARHDERLCANLDSPPQTNEIGRSAMLMPGFLQIARETGRSLDLYEIGSSAGLNLLFDRFHYRYGDSVWGNADSPVRLAPETRGAAPDLSGALDIATRQGSDIAPIDVSRDDQRLRLTSYVWADQEVRLSRLRAAMELANETPFALEKADAADFVDAALAARRPDRVTVFFHSIMWQYLRHETRARIETALGTAGRAGGPPIAWLRMEPSDTNEPFALVSLTLWPTGERRDLARCDFHGRWIEWLL</sequence>
<dbReference type="InterPro" id="IPR011200">
    <property type="entry name" value="UCP012608"/>
</dbReference>
<evidence type="ECO:0008006" key="3">
    <source>
        <dbReference type="Google" id="ProtNLM"/>
    </source>
</evidence>
<reference evidence="2" key="1">
    <citation type="submission" date="2016-10" db="EMBL/GenBank/DDBJ databases">
        <authorList>
            <person name="Varghese N."/>
            <person name="Submissions S."/>
        </authorList>
    </citation>
    <scope>NUCLEOTIDE SEQUENCE [LARGE SCALE GENOMIC DNA]</scope>
    <source>
        <strain evidence="2">ES.061</strain>
    </source>
</reference>
<accession>A0A1H4KHR5</accession>
<protein>
    <recommendedName>
        <fullName evidence="3">DUF2332 domain-containing protein</fullName>
    </recommendedName>
</protein>
<name>A0A1H4KHR5_9HYPH</name>
<organism evidence="1 2">
    <name type="scientific">Nitratireductor aquibiodomus</name>
    <dbReference type="NCBI Taxonomy" id="204799"/>
    <lineage>
        <taxon>Bacteria</taxon>
        <taxon>Pseudomonadati</taxon>
        <taxon>Pseudomonadota</taxon>
        <taxon>Alphaproteobacteria</taxon>
        <taxon>Hyphomicrobiales</taxon>
        <taxon>Phyllobacteriaceae</taxon>
        <taxon>Nitratireductor</taxon>
    </lineage>
</organism>